<evidence type="ECO:0000256" key="2">
    <source>
        <dbReference type="PROSITE-ProRule" id="PRU00059"/>
    </source>
</evidence>
<dbReference type="InterPro" id="IPR000922">
    <property type="entry name" value="Lectin_gal-bd_dom"/>
</dbReference>
<keyword evidence="3" id="KW-1133">Transmembrane helix</keyword>
<dbReference type="InterPro" id="IPR043159">
    <property type="entry name" value="Lectin_gal-bd_sf"/>
</dbReference>
<evidence type="ECO:0000313" key="6">
    <source>
        <dbReference type="Proteomes" id="UP001208570"/>
    </source>
</evidence>
<dbReference type="SUPFAM" id="SSF49854">
    <property type="entry name" value="Spermadhesin, CUB domain"/>
    <property type="match status" value="1"/>
</dbReference>
<evidence type="ECO:0000259" key="4">
    <source>
        <dbReference type="PROSITE" id="PS01180"/>
    </source>
</evidence>
<dbReference type="InterPro" id="IPR035914">
    <property type="entry name" value="Sperma_CUB_dom_sf"/>
</dbReference>
<keyword evidence="3" id="KW-0812">Transmembrane</keyword>
<proteinExistence type="predicted"/>
<evidence type="ECO:0000313" key="5">
    <source>
        <dbReference type="EMBL" id="KAK2143452.1"/>
    </source>
</evidence>
<evidence type="ECO:0000256" key="1">
    <source>
        <dbReference type="ARBA" id="ARBA00023157"/>
    </source>
</evidence>
<comment type="caution">
    <text evidence="2">Lacks conserved residue(s) required for the propagation of feature annotation.</text>
</comment>
<dbReference type="Pfam" id="PF02140">
    <property type="entry name" value="SUEL_Lectin"/>
    <property type="match status" value="1"/>
</dbReference>
<keyword evidence="3" id="KW-0472">Membrane</keyword>
<comment type="caution">
    <text evidence="5">The sequence shown here is derived from an EMBL/GenBank/DDBJ whole genome shotgun (WGS) entry which is preliminary data.</text>
</comment>
<dbReference type="PROSITE" id="PS01180">
    <property type="entry name" value="CUB"/>
    <property type="match status" value="1"/>
</dbReference>
<dbReference type="Proteomes" id="UP001208570">
    <property type="component" value="Unassembled WGS sequence"/>
</dbReference>
<reference evidence="5" key="1">
    <citation type="journal article" date="2023" name="Mol. Biol. Evol.">
        <title>Third-Generation Sequencing Reveals the Adaptive Role of the Epigenome in Three Deep-Sea Polychaetes.</title>
        <authorList>
            <person name="Perez M."/>
            <person name="Aroh O."/>
            <person name="Sun Y."/>
            <person name="Lan Y."/>
            <person name="Juniper S.K."/>
            <person name="Young C.R."/>
            <person name="Angers B."/>
            <person name="Qian P.Y."/>
        </authorList>
    </citation>
    <scope>NUCLEOTIDE SEQUENCE</scope>
    <source>
        <strain evidence="5">P08H-3</strain>
    </source>
</reference>
<protein>
    <recommendedName>
        <fullName evidence="4">CUB domain-containing protein</fullName>
    </recommendedName>
</protein>
<gene>
    <name evidence="5" type="ORF">LSH36_839g03013</name>
</gene>
<dbReference type="GO" id="GO:0030246">
    <property type="term" value="F:carbohydrate binding"/>
    <property type="evidence" value="ECO:0007669"/>
    <property type="project" value="InterPro"/>
</dbReference>
<keyword evidence="6" id="KW-1185">Reference proteome</keyword>
<evidence type="ECO:0000256" key="3">
    <source>
        <dbReference type="SAM" id="Phobius"/>
    </source>
</evidence>
<sequence length="386" mass="43184">MGEESRLFCRQNEIIVMTSSEYGRMEVGRCIPKENDFMGCTNDVLTLLDRKCSGRQECNIKVPNPDLEEENTECLEVLRLYLHATYTCLKVGSSCRSDVPNIKESPEGLISSYVTDSNGCGTSRSPWIISANPGQTIQLTLTDFWASKQSSNLISCPVVYGFILEKAIGINETICGGKDREMALYTSKTNKVIIRILGRNKRNNGQFVIKYRVTGCPELSRPSHAWYKREGNEAVIGCESNDVEWRLICNGNKWIGEVGNCSELAVAVNPGTPKDKTVHFSSTVTMTAVAASALVVTVVAIVIGVVYIKKYRIRQETKFLAKTYYTIERDVQTYYRPVAIDQSERRNVPTSYPEECTCATLQMRDRGGESKMATLSLERQSLYSSI</sequence>
<dbReference type="EMBL" id="JAODUP010000839">
    <property type="protein sequence ID" value="KAK2143452.1"/>
    <property type="molecule type" value="Genomic_DNA"/>
</dbReference>
<keyword evidence="1" id="KW-1015">Disulfide bond</keyword>
<feature type="transmembrane region" description="Helical" evidence="3">
    <location>
        <begin position="284"/>
        <end position="308"/>
    </location>
</feature>
<dbReference type="Gene3D" id="2.60.120.740">
    <property type="match status" value="1"/>
</dbReference>
<dbReference type="InterPro" id="IPR000859">
    <property type="entry name" value="CUB_dom"/>
</dbReference>
<dbReference type="CDD" id="cd22823">
    <property type="entry name" value="Gal_Rha_Lectin"/>
    <property type="match status" value="1"/>
</dbReference>
<dbReference type="Gene3D" id="2.60.120.290">
    <property type="entry name" value="Spermadhesin, CUB domain"/>
    <property type="match status" value="1"/>
</dbReference>
<dbReference type="AlphaFoldDB" id="A0AAD9MRV0"/>
<name>A0AAD9MRV0_9ANNE</name>
<dbReference type="PANTHER" id="PTHR46780">
    <property type="entry name" value="PROTEIN EVA-1"/>
    <property type="match status" value="1"/>
</dbReference>
<organism evidence="5 6">
    <name type="scientific">Paralvinella palmiformis</name>
    <dbReference type="NCBI Taxonomy" id="53620"/>
    <lineage>
        <taxon>Eukaryota</taxon>
        <taxon>Metazoa</taxon>
        <taxon>Spiralia</taxon>
        <taxon>Lophotrochozoa</taxon>
        <taxon>Annelida</taxon>
        <taxon>Polychaeta</taxon>
        <taxon>Sedentaria</taxon>
        <taxon>Canalipalpata</taxon>
        <taxon>Terebellida</taxon>
        <taxon>Terebelliformia</taxon>
        <taxon>Alvinellidae</taxon>
        <taxon>Paralvinella</taxon>
    </lineage>
</organism>
<accession>A0AAD9MRV0</accession>
<feature type="domain" description="CUB" evidence="4">
    <location>
        <begin position="95"/>
        <end position="214"/>
    </location>
</feature>